<keyword evidence="2 5" id="KW-0645">Protease</keyword>
<dbReference type="InterPro" id="IPR051048">
    <property type="entry name" value="Peptidase_S8/S53_subtilisin"/>
</dbReference>
<gene>
    <name evidence="8" type="ORF">FFV09_00985</name>
</gene>
<organism evidence="8 9">
    <name type="scientific">Saccharibacillus brassicae</name>
    <dbReference type="NCBI Taxonomy" id="2583377"/>
    <lineage>
        <taxon>Bacteria</taxon>
        <taxon>Bacillati</taxon>
        <taxon>Bacillota</taxon>
        <taxon>Bacilli</taxon>
        <taxon>Bacillales</taxon>
        <taxon>Paenibacillaceae</taxon>
        <taxon>Saccharibacillus</taxon>
    </lineage>
</organism>
<accession>A0A4Y6UPJ8</accession>
<dbReference type="Proteomes" id="UP000316968">
    <property type="component" value="Chromosome"/>
</dbReference>
<feature type="domain" description="Peptidase S8/S53" evidence="7">
    <location>
        <begin position="40"/>
        <end position="303"/>
    </location>
</feature>
<comment type="similarity">
    <text evidence="1 5 6">Belongs to the peptidase S8 family.</text>
</comment>
<dbReference type="OrthoDB" id="9798386at2"/>
<evidence type="ECO:0000256" key="1">
    <source>
        <dbReference type="ARBA" id="ARBA00011073"/>
    </source>
</evidence>
<feature type="active site" description="Charge relay system" evidence="5">
    <location>
        <position position="251"/>
    </location>
</feature>
<dbReference type="InterPro" id="IPR000209">
    <property type="entry name" value="Peptidase_S8/S53_dom"/>
</dbReference>
<evidence type="ECO:0000256" key="6">
    <source>
        <dbReference type="RuleBase" id="RU003355"/>
    </source>
</evidence>
<dbReference type="InterPro" id="IPR034202">
    <property type="entry name" value="Subtilisin_Carlsberg-like"/>
</dbReference>
<evidence type="ECO:0000256" key="4">
    <source>
        <dbReference type="ARBA" id="ARBA00022825"/>
    </source>
</evidence>
<dbReference type="InterPro" id="IPR022398">
    <property type="entry name" value="Peptidase_S8_His-AS"/>
</dbReference>
<dbReference type="RefSeq" id="WP_141445942.1">
    <property type="nucleotide sequence ID" value="NZ_CP041217.1"/>
</dbReference>
<keyword evidence="3 5" id="KW-0378">Hydrolase</keyword>
<dbReference type="InterPro" id="IPR015500">
    <property type="entry name" value="Peptidase_S8_subtilisin-rel"/>
</dbReference>
<evidence type="ECO:0000256" key="2">
    <source>
        <dbReference type="ARBA" id="ARBA00022670"/>
    </source>
</evidence>
<dbReference type="PRINTS" id="PR00723">
    <property type="entry name" value="SUBTILISIN"/>
</dbReference>
<keyword evidence="9" id="KW-1185">Reference proteome</keyword>
<dbReference type="InterPro" id="IPR036852">
    <property type="entry name" value="Peptidase_S8/S53_dom_sf"/>
</dbReference>
<dbReference type="Gene3D" id="3.40.50.200">
    <property type="entry name" value="Peptidase S8/S53 domain"/>
    <property type="match status" value="1"/>
</dbReference>
<evidence type="ECO:0000313" key="8">
    <source>
        <dbReference type="EMBL" id="QDH19553.1"/>
    </source>
</evidence>
<reference evidence="8 9" key="1">
    <citation type="submission" date="2019-06" db="EMBL/GenBank/DDBJ databases">
        <title>Saccharibacillus brassicae sp. nov., an endophytic bacterium isolated from Chinese cabbage seeds (Brassica pekinensis).</title>
        <authorList>
            <person name="Jiang L."/>
            <person name="Lee J."/>
            <person name="Kim S.W."/>
        </authorList>
    </citation>
    <scope>NUCLEOTIDE SEQUENCE [LARGE SCALE GENOMIC DNA]</scope>
    <source>
        <strain evidence="9">KCTC 43072 / ATSA2</strain>
    </source>
</reference>
<protein>
    <submittedName>
        <fullName evidence="8">S8 family peptidase</fullName>
    </submittedName>
</protein>
<dbReference type="KEGG" id="saca:FFV09_00985"/>
<dbReference type="InterPro" id="IPR023827">
    <property type="entry name" value="Peptidase_S8_Asp-AS"/>
</dbReference>
<feature type="active site" description="Charge relay system" evidence="5">
    <location>
        <position position="49"/>
    </location>
</feature>
<name>A0A4Y6UPJ8_SACBS</name>
<dbReference type="PROSITE" id="PS00136">
    <property type="entry name" value="SUBTILASE_ASP"/>
    <property type="match status" value="1"/>
</dbReference>
<evidence type="ECO:0000256" key="5">
    <source>
        <dbReference type="PROSITE-ProRule" id="PRU01240"/>
    </source>
</evidence>
<dbReference type="PROSITE" id="PS51892">
    <property type="entry name" value="SUBTILASE"/>
    <property type="match status" value="1"/>
</dbReference>
<evidence type="ECO:0000313" key="9">
    <source>
        <dbReference type="Proteomes" id="UP000316968"/>
    </source>
</evidence>
<dbReference type="CDD" id="cd07477">
    <property type="entry name" value="Peptidases_S8_Subtilisin_subset"/>
    <property type="match status" value="1"/>
</dbReference>
<dbReference type="GO" id="GO:0006508">
    <property type="term" value="P:proteolysis"/>
    <property type="evidence" value="ECO:0007669"/>
    <property type="project" value="UniProtKB-KW"/>
</dbReference>
<dbReference type="InterPro" id="IPR023828">
    <property type="entry name" value="Peptidase_S8_Ser-AS"/>
</dbReference>
<sequence>MEFKLVNHEVIAQSTVTLDTLPEGVKDIWANEMWKQGYQGEDVVVAILDTGCSMTHPDLNGQIIGGRNFTTDYNNDPNNYSDNNFHGTHVAGTIAAKKDGQGLVGVSPNVKLLILKTLDSTGNGVLTWMLQALKYALAWRGPKGERVRIVNMSSASKLSFSTIHDVIKQMEAEGIVVVAASGNVGDGEANTDEIGYPAYYPEVVAVGSYNMWGQVSTFSNSNNQIDLIAPGENIVSTWHIDHGYLKLSGTSMAAPHVSGAMALITNKLDQAFGRKATPKELYDELIDSCTVSLDVPKTLQGYGALKFINASKRPVNKVKVSSVHFEDALLWLKNKGMFNTPDYWRTYAVAGKTVKGELIREALIKIYIVQALQAQVDE</sequence>
<dbReference type="PANTHER" id="PTHR43399:SF4">
    <property type="entry name" value="CELL WALL-ASSOCIATED PROTEASE"/>
    <property type="match status" value="1"/>
</dbReference>
<dbReference type="Pfam" id="PF00082">
    <property type="entry name" value="Peptidase_S8"/>
    <property type="match status" value="1"/>
</dbReference>
<dbReference type="PROSITE" id="PS00138">
    <property type="entry name" value="SUBTILASE_SER"/>
    <property type="match status" value="1"/>
</dbReference>
<dbReference type="EMBL" id="CP041217">
    <property type="protein sequence ID" value="QDH19553.1"/>
    <property type="molecule type" value="Genomic_DNA"/>
</dbReference>
<evidence type="ECO:0000259" key="7">
    <source>
        <dbReference type="Pfam" id="PF00082"/>
    </source>
</evidence>
<evidence type="ECO:0000256" key="3">
    <source>
        <dbReference type="ARBA" id="ARBA00022801"/>
    </source>
</evidence>
<proteinExistence type="inferred from homology"/>
<dbReference type="GO" id="GO:0004252">
    <property type="term" value="F:serine-type endopeptidase activity"/>
    <property type="evidence" value="ECO:0007669"/>
    <property type="project" value="UniProtKB-UniRule"/>
</dbReference>
<dbReference type="SUPFAM" id="SSF52743">
    <property type="entry name" value="Subtilisin-like"/>
    <property type="match status" value="1"/>
</dbReference>
<keyword evidence="4 5" id="KW-0720">Serine protease</keyword>
<dbReference type="AlphaFoldDB" id="A0A4Y6UPJ8"/>
<dbReference type="PANTHER" id="PTHR43399">
    <property type="entry name" value="SUBTILISIN-RELATED"/>
    <property type="match status" value="1"/>
</dbReference>
<feature type="active site" description="Charge relay system" evidence="5">
    <location>
        <position position="86"/>
    </location>
</feature>
<dbReference type="PROSITE" id="PS00137">
    <property type="entry name" value="SUBTILASE_HIS"/>
    <property type="match status" value="1"/>
</dbReference>